<organism evidence="1 2">
    <name type="scientific">Juglans regia</name>
    <name type="common">English walnut</name>
    <dbReference type="NCBI Taxonomy" id="51240"/>
    <lineage>
        <taxon>Eukaryota</taxon>
        <taxon>Viridiplantae</taxon>
        <taxon>Streptophyta</taxon>
        <taxon>Embryophyta</taxon>
        <taxon>Tracheophyta</taxon>
        <taxon>Spermatophyta</taxon>
        <taxon>Magnoliopsida</taxon>
        <taxon>eudicotyledons</taxon>
        <taxon>Gunneridae</taxon>
        <taxon>Pentapetalae</taxon>
        <taxon>rosids</taxon>
        <taxon>fabids</taxon>
        <taxon>Fagales</taxon>
        <taxon>Juglandaceae</taxon>
        <taxon>Juglans</taxon>
    </lineage>
</organism>
<dbReference type="Proteomes" id="UP000235220">
    <property type="component" value="Chromosome 7"/>
</dbReference>
<sequence>MERKDIKRVGMMMRMMMVLITMLVLALAQVKASNPIVPPRMLREESNPPPYKLLSTPNFPSSASQLSDSPPADCTEICAQRCKPLEIFPPKFTLCYEACMLLCSQSPSPSGIFDCTLDCAESMSTGSRSDAEKVQDYIHTCYNTCKKKEN</sequence>
<accession>A0A2I4G5I5</accession>
<dbReference type="OrthoDB" id="964745at2759"/>
<dbReference type="RefSeq" id="XP_018839140.1">
    <property type="nucleotide sequence ID" value="XM_018983595.2"/>
</dbReference>
<gene>
    <name evidence="2" type="primary">LOC109004889</name>
</gene>
<protein>
    <submittedName>
        <fullName evidence="2">Uncharacterized protein LOC109004889</fullName>
    </submittedName>
</protein>
<dbReference type="Gramene" id="Jr07_29320_p1">
    <property type="protein sequence ID" value="cds.Jr07_29320_p1"/>
    <property type="gene ID" value="Jr07_29320"/>
</dbReference>
<name>A0A2I4G5I5_JUGRE</name>
<dbReference type="AlphaFoldDB" id="A0A2I4G5I5"/>
<evidence type="ECO:0000313" key="2">
    <source>
        <dbReference type="RefSeq" id="XP_018839140.1"/>
    </source>
</evidence>
<dbReference type="KEGG" id="jre:109004889"/>
<reference evidence="2" key="1">
    <citation type="submission" date="2025-08" db="UniProtKB">
        <authorList>
            <consortium name="RefSeq"/>
        </authorList>
    </citation>
    <scope>IDENTIFICATION</scope>
    <source>
        <tissue evidence="2">Leaves</tissue>
    </source>
</reference>
<proteinExistence type="predicted"/>
<keyword evidence="1" id="KW-1185">Reference proteome</keyword>
<dbReference type="GeneID" id="109004889"/>
<evidence type="ECO:0000313" key="1">
    <source>
        <dbReference type="Proteomes" id="UP000235220"/>
    </source>
</evidence>